<evidence type="ECO:0000256" key="6">
    <source>
        <dbReference type="PROSITE-ProRule" id="PRU00108"/>
    </source>
</evidence>
<dbReference type="PANTHER" id="PTHR24341:SF6">
    <property type="entry name" value="HOMEOBOX PROTEIN INVECTED"/>
    <property type="match status" value="1"/>
</dbReference>
<dbReference type="CDD" id="cd00086">
    <property type="entry name" value="homeodomain"/>
    <property type="match status" value="1"/>
</dbReference>
<sequence>MEYTQVVPNMPQMGMIIGALPRPTDIRRPRQPYPYTYGGEPFYLFSQMPPHHRSMTEAQLALATKHMDPKPRLGKDEVQMLEDEFQKNPKPSSTRKREIADILKVDNPRINNWFQNRRAKAKQMSRQAGEPATHDSVSPYTSSPSEQLDDTTNVSEYFDSQNQSLPLRASSAAFPVADEPPLAVVYTPHDDALVAGQLSSSPSDPSNDACSSPASLVFSSSTSASHELPFPPVMNGAYLANPHNIASYSSHASPQHMSSIGADLVPDVEYDPLMDPYISFAATSDAISAENIMAQPGYFQPELLSTDNIAQLDKNAQGLSAYEGPVFDETVSHGASTAGSPQSAISDLRFKSPPPPANIASRRNKGVPAMLNATALRSQSFGPKTSTEMGGKRADSAPAQAIRRIASATGLVSNRVQKPGAPTAPRSPLYYERTKEALLQSLQHATTVPGGGPPTRSLSHSALPVSPNEALTNGVAMISSSYSDNEQYLAYGNSAVISTGIAATGPHNTYFGANQTMLNTPPGTPGFGLSQGGNEFHQHVVDTQWGFFPQDEALLTPSLGSFGSEEFTMLQAAPCYIASSQPPTPVFQSFAPNYFPVGLQGSGVGGVTGVPAAPGSSDFTFPGESYIFSGSFESISPCLSKNKQFQFTQNVTPEDYNAER</sequence>
<evidence type="ECO:0000259" key="9">
    <source>
        <dbReference type="PROSITE" id="PS50071"/>
    </source>
</evidence>
<comment type="caution">
    <text evidence="10">The sequence shown here is derived from an EMBL/GenBank/DDBJ whole genome shotgun (WGS) entry which is preliminary data.</text>
</comment>
<feature type="compositionally biased region" description="Polar residues" evidence="8">
    <location>
        <begin position="333"/>
        <end position="345"/>
    </location>
</feature>
<dbReference type="PANTHER" id="PTHR24341">
    <property type="entry name" value="HOMEOBOX PROTEIN ENGRAILED"/>
    <property type="match status" value="1"/>
</dbReference>
<dbReference type="SMART" id="SM00389">
    <property type="entry name" value="HOX"/>
    <property type="match status" value="1"/>
</dbReference>
<reference evidence="10 11" key="1">
    <citation type="submission" date="2024-01" db="EMBL/GenBank/DDBJ databases">
        <authorList>
            <person name="Allen C."/>
            <person name="Tagirdzhanova G."/>
        </authorList>
    </citation>
    <scope>NUCLEOTIDE SEQUENCE [LARGE SCALE GENOMIC DNA]</scope>
    <source>
        <strain evidence="10 11">CBS 119000</strain>
    </source>
</reference>
<evidence type="ECO:0000256" key="4">
    <source>
        <dbReference type="ARBA" id="ARBA00023155"/>
    </source>
</evidence>
<feature type="domain" description="Homeobox" evidence="9">
    <location>
        <begin position="64"/>
        <end position="124"/>
    </location>
</feature>
<dbReference type="EMBL" id="CAWUON010000022">
    <property type="protein sequence ID" value="CAK7266855.1"/>
    <property type="molecule type" value="Genomic_DNA"/>
</dbReference>
<dbReference type="PROSITE" id="PS00027">
    <property type="entry name" value="HOMEOBOX_1"/>
    <property type="match status" value="1"/>
</dbReference>
<evidence type="ECO:0000313" key="11">
    <source>
        <dbReference type="Proteomes" id="UP001642502"/>
    </source>
</evidence>
<feature type="DNA-binding region" description="Homeobox" evidence="6">
    <location>
        <begin position="66"/>
        <end position="125"/>
    </location>
</feature>
<keyword evidence="11" id="KW-1185">Reference proteome</keyword>
<name>A0ABP0DF48_9PEZI</name>
<dbReference type="InterPro" id="IPR050720">
    <property type="entry name" value="Engrailed_Homeobox_TFs"/>
</dbReference>
<evidence type="ECO:0000256" key="8">
    <source>
        <dbReference type="SAM" id="MobiDB-lite"/>
    </source>
</evidence>
<protein>
    <recommendedName>
        <fullName evidence="9">Homeobox domain-containing protein</fullName>
    </recommendedName>
</protein>
<feature type="region of interest" description="Disordered" evidence="8">
    <location>
        <begin position="376"/>
        <end position="397"/>
    </location>
</feature>
<dbReference type="SUPFAM" id="SSF46689">
    <property type="entry name" value="Homeodomain-like"/>
    <property type="match status" value="1"/>
</dbReference>
<evidence type="ECO:0000256" key="1">
    <source>
        <dbReference type="ARBA" id="ARBA00004123"/>
    </source>
</evidence>
<evidence type="ECO:0000256" key="7">
    <source>
        <dbReference type="RuleBase" id="RU000682"/>
    </source>
</evidence>
<dbReference type="Proteomes" id="UP001642502">
    <property type="component" value="Unassembled WGS sequence"/>
</dbReference>
<feature type="compositionally biased region" description="Polar residues" evidence="8">
    <location>
        <begin position="376"/>
        <end position="388"/>
    </location>
</feature>
<gene>
    <name evidence="10" type="ORF">SEPCBS119000_002243</name>
</gene>
<feature type="compositionally biased region" description="Polar residues" evidence="8">
    <location>
        <begin position="135"/>
        <end position="150"/>
    </location>
</feature>
<dbReference type="InterPro" id="IPR017970">
    <property type="entry name" value="Homeobox_CS"/>
</dbReference>
<evidence type="ECO:0000313" key="10">
    <source>
        <dbReference type="EMBL" id="CAK7266855.1"/>
    </source>
</evidence>
<evidence type="ECO:0000256" key="2">
    <source>
        <dbReference type="ARBA" id="ARBA00010896"/>
    </source>
</evidence>
<feature type="region of interest" description="Disordered" evidence="8">
    <location>
        <begin position="118"/>
        <end position="150"/>
    </location>
</feature>
<proteinExistence type="inferred from homology"/>
<keyword evidence="4 6" id="KW-0371">Homeobox</keyword>
<evidence type="ECO:0000256" key="5">
    <source>
        <dbReference type="ARBA" id="ARBA00023242"/>
    </source>
</evidence>
<evidence type="ECO:0000256" key="3">
    <source>
        <dbReference type="ARBA" id="ARBA00023125"/>
    </source>
</evidence>
<feature type="region of interest" description="Disordered" evidence="8">
    <location>
        <begin position="332"/>
        <end position="362"/>
    </location>
</feature>
<dbReference type="InterPro" id="IPR001356">
    <property type="entry name" value="HD"/>
</dbReference>
<organism evidence="10 11">
    <name type="scientific">Sporothrix epigloea</name>
    <dbReference type="NCBI Taxonomy" id="1892477"/>
    <lineage>
        <taxon>Eukaryota</taxon>
        <taxon>Fungi</taxon>
        <taxon>Dikarya</taxon>
        <taxon>Ascomycota</taxon>
        <taxon>Pezizomycotina</taxon>
        <taxon>Sordariomycetes</taxon>
        <taxon>Sordariomycetidae</taxon>
        <taxon>Ophiostomatales</taxon>
        <taxon>Ophiostomataceae</taxon>
        <taxon>Sporothrix</taxon>
    </lineage>
</organism>
<comment type="subcellular location">
    <subcellularLocation>
        <location evidence="1 6 7">Nucleus</location>
    </subcellularLocation>
</comment>
<dbReference type="InterPro" id="IPR009057">
    <property type="entry name" value="Homeodomain-like_sf"/>
</dbReference>
<feature type="compositionally biased region" description="Polar residues" evidence="8">
    <location>
        <begin position="197"/>
        <end position="208"/>
    </location>
</feature>
<dbReference type="PROSITE" id="PS50071">
    <property type="entry name" value="HOMEOBOX_2"/>
    <property type="match status" value="1"/>
</dbReference>
<keyword evidence="3 6" id="KW-0238">DNA-binding</keyword>
<keyword evidence="5 6" id="KW-0539">Nucleus</keyword>
<comment type="similarity">
    <text evidence="2">Belongs to the engrailed homeobox family.</text>
</comment>
<feature type="region of interest" description="Disordered" evidence="8">
    <location>
        <begin position="196"/>
        <end position="216"/>
    </location>
</feature>
<accession>A0ABP0DF48</accession>
<dbReference type="Gene3D" id="1.10.10.60">
    <property type="entry name" value="Homeodomain-like"/>
    <property type="match status" value="1"/>
</dbReference>
<dbReference type="Pfam" id="PF00046">
    <property type="entry name" value="Homeodomain"/>
    <property type="match status" value="1"/>
</dbReference>